<comment type="subunit">
    <text evidence="5 11">Homodimer.</text>
</comment>
<evidence type="ECO:0000256" key="6">
    <source>
        <dbReference type="ARBA" id="ARBA00022490"/>
    </source>
</evidence>
<dbReference type="GO" id="GO:0019264">
    <property type="term" value="P:glycine biosynthetic process from serine"/>
    <property type="evidence" value="ECO:0007669"/>
    <property type="project" value="UniProtKB-UniRule"/>
</dbReference>
<evidence type="ECO:0000256" key="9">
    <source>
        <dbReference type="ARBA" id="ARBA00022679"/>
    </source>
</evidence>
<dbReference type="Gene3D" id="3.40.640.10">
    <property type="entry name" value="Type I PLP-dependent aspartate aminotransferase-like (Major domain)"/>
    <property type="match status" value="1"/>
</dbReference>
<dbReference type="HAMAP" id="MF_00051">
    <property type="entry name" value="SHMT"/>
    <property type="match status" value="1"/>
</dbReference>
<dbReference type="PANTHER" id="PTHR11680">
    <property type="entry name" value="SERINE HYDROXYMETHYLTRANSFERASE"/>
    <property type="match status" value="1"/>
</dbReference>
<dbReference type="Pfam" id="PF00464">
    <property type="entry name" value="SHMT"/>
    <property type="match status" value="1"/>
</dbReference>
<comment type="caution">
    <text evidence="14">The sequence shown here is derived from an EMBL/GenBank/DDBJ whole genome shotgun (WGS) entry which is preliminary data.</text>
</comment>
<dbReference type="CDD" id="cd00378">
    <property type="entry name" value="SHMT"/>
    <property type="match status" value="1"/>
</dbReference>
<dbReference type="Gene3D" id="3.90.1150.10">
    <property type="entry name" value="Aspartate Aminotransferase, domain 1"/>
    <property type="match status" value="1"/>
</dbReference>
<comment type="function">
    <text evidence="11">Catalyzes the reversible interconversion of serine and glycine with tetrahydrofolate (THF) serving as the one-carbon carrier. This reaction serves as the major source of one-carbon groups required for the biosynthesis of purines, thymidylate, methionine, and other important biomolecules. Also exhibits THF-independent aldolase activity toward beta-hydroxyamino acids, producing glycine and aldehydes, via a retro-aldol mechanism.</text>
</comment>
<evidence type="ECO:0000256" key="3">
    <source>
        <dbReference type="ARBA" id="ARBA00004496"/>
    </source>
</evidence>
<evidence type="ECO:0000256" key="10">
    <source>
        <dbReference type="ARBA" id="ARBA00022898"/>
    </source>
</evidence>
<evidence type="ECO:0000256" key="12">
    <source>
        <dbReference type="PIRSR" id="PIRSR000412-50"/>
    </source>
</evidence>
<organism evidence="14">
    <name type="scientific">candidate division WOR-3 bacterium</name>
    <dbReference type="NCBI Taxonomy" id="2052148"/>
    <lineage>
        <taxon>Bacteria</taxon>
        <taxon>Bacteria division WOR-3</taxon>
    </lineage>
</organism>
<evidence type="ECO:0000259" key="13">
    <source>
        <dbReference type="Pfam" id="PF00464"/>
    </source>
</evidence>
<dbReference type="GO" id="GO:0035999">
    <property type="term" value="P:tetrahydrofolate interconversion"/>
    <property type="evidence" value="ECO:0007669"/>
    <property type="project" value="UniProtKB-UniRule"/>
</dbReference>
<name>A0A7C3N9I5_UNCW3</name>
<keyword evidence="7 11" id="KW-0554">One-carbon metabolism</keyword>
<keyword evidence="8 11" id="KW-0028">Amino-acid biosynthesis</keyword>
<comment type="subcellular location">
    <subcellularLocation>
        <location evidence="3 11">Cytoplasm</location>
    </subcellularLocation>
</comment>
<comment type="cofactor">
    <cofactor evidence="2 11 12">
        <name>pyridoxal 5'-phosphate</name>
        <dbReference type="ChEBI" id="CHEBI:597326"/>
    </cofactor>
</comment>
<dbReference type="GO" id="GO:0030170">
    <property type="term" value="F:pyridoxal phosphate binding"/>
    <property type="evidence" value="ECO:0007669"/>
    <property type="project" value="UniProtKB-UniRule"/>
</dbReference>
<dbReference type="FunFam" id="3.40.640.10:FF:000001">
    <property type="entry name" value="Serine hydroxymethyltransferase"/>
    <property type="match status" value="1"/>
</dbReference>
<dbReference type="InterPro" id="IPR015421">
    <property type="entry name" value="PyrdxlP-dep_Trfase_major"/>
</dbReference>
<dbReference type="InterPro" id="IPR039429">
    <property type="entry name" value="SHMT-like_dom"/>
</dbReference>
<keyword evidence="6 11" id="KW-0963">Cytoplasm</keyword>
<gene>
    <name evidence="11" type="primary">glyA</name>
    <name evidence="14" type="ORF">ENS15_01930</name>
</gene>
<comment type="catalytic activity">
    <reaction evidence="1 11">
        <text>(6R)-5,10-methylene-5,6,7,8-tetrahydrofolate + glycine + H2O = (6S)-5,6,7,8-tetrahydrofolate + L-serine</text>
        <dbReference type="Rhea" id="RHEA:15481"/>
        <dbReference type="ChEBI" id="CHEBI:15377"/>
        <dbReference type="ChEBI" id="CHEBI:15636"/>
        <dbReference type="ChEBI" id="CHEBI:33384"/>
        <dbReference type="ChEBI" id="CHEBI:57305"/>
        <dbReference type="ChEBI" id="CHEBI:57453"/>
        <dbReference type="EC" id="2.1.2.1"/>
    </reaction>
</comment>
<dbReference type="GO" id="GO:0005829">
    <property type="term" value="C:cytosol"/>
    <property type="evidence" value="ECO:0007669"/>
    <property type="project" value="TreeGrafter"/>
</dbReference>
<dbReference type="UniPathway" id="UPA00193"/>
<dbReference type="InterPro" id="IPR019798">
    <property type="entry name" value="Ser_HO-MeTrfase_PLP_BS"/>
</dbReference>
<dbReference type="NCBIfam" id="NF000586">
    <property type="entry name" value="PRK00011.1"/>
    <property type="match status" value="1"/>
</dbReference>
<keyword evidence="14" id="KW-0489">Methyltransferase</keyword>
<keyword evidence="10 11" id="KW-0663">Pyridoxal phosphate</keyword>
<feature type="binding site" evidence="11">
    <location>
        <position position="242"/>
    </location>
    <ligand>
        <name>(6S)-5,6,7,8-tetrahydrofolate</name>
        <dbReference type="ChEBI" id="CHEBI:57453"/>
    </ligand>
</feature>
<dbReference type="PIRSF" id="PIRSF000412">
    <property type="entry name" value="SHMT"/>
    <property type="match status" value="1"/>
</dbReference>
<dbReference type="PANTHER" id="PTHR11680:SF35">
    <property type="entry name" value="SERINE HYDROXYMETHYLTRANSFERASE 1"/>
    <property type="match status" value="1"/>
</dbReference>
<dbReference type="InterPro" id="IPR049943">
    <property type="entry name" value="Ser_HO-MeTrfase-like"/>
</dbReference>
<keyword evidence="9 11" id="KW-0808">Transferase</keyword>
<dbReference type="AlphaFoldDB" id="A0A7C3N9I5"/>
<reference evidence="14" key="1">
    <citation type="journal article" date="2020" name="mSystems">
        <title>Genome- and Community-Level Interaction Insights into Carbon Utilization and Element Cycling Functions of Hydrothermarchaeota in Hydrothermal Sediment.</title>
        <authorList>
            <person name="Zhou Z."/>
            <person name="Liu Y."/>
            <person name="Xu W."/>
            <person name="Pan J."/>
            <person name="Luo Z.H."/>
            <person name="Li M."/>
        </authorList>
    </citation>
    <scope>NUCLEOTIDE SEQUENCE [LARGE SCALE GENOMIC DNA]</scope>
    <source>
        <strain evidence="14">SpSt-464</strain>
    </source>
</reference>
<dbReference type="GO" id="GO:0008168">
    <property type="term" value="F:methyltransferase activity"/>
    <property type="evidence" value="ECO:0007669"/>
    <property type="project" value="UniProtKB-KW"/>
</dbReference>
<dbReference type="FunFam" id="3.90.1150.10:FF:000003">
    <property type="entry name" value="Serine hydroxymethyltransferase"/>
    <property type="match status" value="1"/>
</dbReference>
<evidence type="ECO:0000313" key="14">
    <source>
        <dbReference type="EMBL" id="HFK23401.1"/>
    </source>
</evidence>
<dbReference type="PROSITE" id="PS00096">
    <property type="entry name" value="SHMT"/>
    <property type="match status" value="1"/>
</dbReference>
<comment type="pathway">
    <text evidence="11">One-carbon metabolism; tetrahydrofolate interconversion.</text>
</comment>
<dbReference type="InterPro" id="IPR015422">
    <property type="entry name" value="PyrdxlP-dep_Trfase_small"/>
</dbReference>
<evidence type="ECO:0000256" key="7">
    <source>
        <dbReference type="ARBA" id="ARBA00022563"/>
    </source>
</evidence>
<comment type="pathway">
    <text evidence="11">Amino-acid biosynthesis; glycine biosynthesis; glycine from L-serine: step 1/1.</text>
</comment>
<evidence type="ECO:0000256" key="8">
    <source>
        <dbReference type="ARBA" id="ARBA00022605"/>
    </source>
</evidence>
<accession>A0A7C3N9I5</accession>
<dbReference type="EMBL" id="DSTT01000002">
    <property type="protein sequence ID" value="HFK23401.1"/>
    <property type="molecule type" value="Genomic_DNA"/>
</dbReference>
<evidence type="ECO:0000256" key="11">
    <source>
        <dbReference type="HAMAP-Rule" id="MF_00051"/>
    </source>
</evidence>
<evidence type="ECO:0000256" key="2">
    <source>
        <dbReference type="ARBA" id="ARBA00001933"/>
    </source>
</evidence>
<dbReference type="SUPFAM" id="SSF53383">
    <property type="entry name" value="PLP-dependent transferases"/>
    <property type="match status" value="1"/>
</dbReference>
<feature type="domain" description="Serine hydroxymethyltransferase-like" evidence="13">
    <location>
        <begin position="6"/>
        <end position="382"/>
    </location>
</feature>
<sequence length="414" mass="45951">MEKENLKRVDLEIFEAIENEKRRQNEKIELIASENFVSDAVLEALGSVMTNKYAEGYPGKRYYGGCEFVDVAENLARERAKQLFKADHANVQPHCGSQANMVAYLAFLKPQDTFMGLDLSHGGHLTHGHPISFSGILYNAVHYGVEKDTEVIDYSKLRELAKEVKPKMIITGASAYPRFFDFPKFREIADEVGAKLVVDIAHIAGLVAAGLHPSPVPYADVVTSTTHKTLRGPRGGLVLCKEEHAALIDKTLFPGIQGGPLMHVIAAKAVAFKEALSPSFVEYQKQVLKNAKQLAESLKEKGYRLVSGGTDTHLMLVDLRSKKLTGKVAEKALDKAGITVNKNTIPFDPEKPFVTSGIRVGTPAMTTRGMKEDDMKKIATFIDRVLSNVENEEEINKIREEVKEFTSQFKLFAW</sequence>
<evidence type="ECO:0000256" key="5">
    <source>
        <dbReference type="ARBA" id="ARBA00011738"/>
    </source>
</evidence>
<dbReference type="EC" id="2.1.2.1" evidence="11"/>
<dbReference type="GO" id="GO:0004372">
    <property type="term" value="F:glycine hydroxymethyltransferase activity"/>
    <property type="evidence" value="ECO:0007669"/>
    <property type="project" value="UniProtKB-UniRule"/>
</dbReference>
<feature type="modified residue" description="N6-(pyridoxal phosphate)lysine" evidence="11 12">
    <location>
        <position position="228"/>
    </location>
</feature>
<evidence type="ECO:0000256" key="1">
    <source>
        <dbReference type="ARBA" id="ARBA00001528"/>
    </source>
</evidence>
<feature type="site" description="Plays an important role in substrate specificity" evidence="11">
    <location>
        <position position="227"/>
    </location>
</feature>
<evidence type="ECO:0000256" key="4">
    <source>
        <dbReference type="ARBA" id="ARBA00006376"/>
    </source>
</evidence>
<dbReference type="GO" id="GO:0032259">
    <property type="term" value="P:methylation"/>
    <property type="evidence" value="ECO:0007669"/>
    <property type="project" value="UniProtKB-KW"/>
</dbReference>
<comment type="similarity">
    <text evidence="4 11">Belongs to the SHMT family.</text>
</comment>
<comment type="caution">
    <text evidence="11">Lacks conserved residue(s) required for the propagation of feature annotation.</text>
</comment>
<proteinExistence type="inferred from homology"/>
<dbReference type="UniPathway" id="UPA00288">
    <property type="reaction ID" value="UER01023"/>
</dbReference>
<feature type="binding site" evidence="11">
    <location>
        <begin position="123"/>
        <end position="125"/>
    </location>
    <ligand>
        <name>(6S)-5,6,7,8-tetrahydrofolate</name>
        <dbReference type="ChEBI" id="CHEBI:57453"/>
    </ligand>
</feature>
<dbReference type="InterPro" id="IPR001085">
    <property type="entry name" value="Ser_HO-MeTrfase"/>
</dbReference>
<feature type="binding site" evidence="11">
    <location>
        <position position="119"/>
    </location>
    <ligand>
        <name>(6S)-5,6,7,8-tetrahydrofolate</name>
        <dbReference type="ChEBI" id="CHEBI:57453"/>
    </ligand>
</feature>
<dbReference type="InterPro" id="IPR015424">
    <property type="entry name" value="PyrdxlP-dep_Trfase"/>
</dbReference>
<protein>
    <recommendedName>
        <fullName evidence="11">Serine hydroxymethyltransferase</fullName>
        <shortName evidence="11">SHMT</shortName>
        <shortName evidence="11">Serine methylase</shortName>
        <ecNumber evidence="11">2.1.2.1</ecNumber>
    </recommendedName>
</protein>